<feature type="domain" description="Bicarbonate transporter-like transmembrane" evidence="6">
    <location>
        <begin position="19"/>
        <end position="78"/>
    </location>
</feature>
<dbReference type="GO" id="GO:0050801">
    <property type="term" value="P:monoatomic ion homeostasis"/>
    <property type="evidence" value="ECO:0007669"/>
    <property type="project" value="TreeGrafter"/>
</dbReference>
<keyword evidence="4 5" id="KW-0472">Membrane</keyword>
<feature type="transmembrane region" description="Helical" evidence="5">
    <location>
        <begin position="47"/>
        <end position="66"/>
    </location>
</feature>
<keyword evidence="8" id="KW-1185">Reference proteome</keyword>
<dbReference type="RefSeq" id="XP_005782206.1">
    <property type="nucleotide sequence ID" value="XM_005782149.1"/>
</dbReference>
<dbReference type="AlphaFoldDB" id="A0A0D3K1Z2"/>
<evidence type="ECO:0000313" key="7">
    <source>
        <dbReference type="EnsemblProtists" id="EOD29777"/>
    </source>
</evidence>
<reference evidence="8" key="1">
    <citation type="journal article" date="2013" name="Nature">
        <title>Pan genome of the phytoplankton Emiliania underpins its global distribution.</title>
        <authorList>
            <person name="Read B.A."/>
            <person name="Kegel J."/>
            <person name="Klute M.J."/>
            <person name="Kuo A."/>
            <person name="Lefebvre S.C."/>
            <person name="Maumus F."/>
            <person name="Mayer C."/>
            <person name="Miller J."/>
            <person name="Monier A."/>
            <person name="Salamov A."/>
            <person name="Young J."/>
            <person name="Aguilar M."/>
            <person name="Claverie J.M."/>
            <person name="Frickenhaus S."/>
            <person name="Gonzalez K."/>
            <person name="Herman E.K."/>
            <person name="Lin Y.C."/>
            <person name="Napier J."/>
            <person name="Ogata H."/>
            <person name="Sarno A.F."/>
            <person name="Shmutz J."/>
            <person name="Schroeder D."/>
            <person name="de Vargas C."/>
            <person name="Verret F."/>
            <person name="von Dassow P."/>
            <person name="Valentin K."/>
            <person name="Van de Peer Y."/>
            <person name="Wheeler G."/>
            <person name="Dacks J.B."/>
            <person name="Delwiche C.F."/>
            <person name="Dyhrman S.T."/>
            <person name="Glockner G."/>
            <person name="John U."/>
            <person name="Richards T."/>
            <person name="Worden A.Z."/>
            <person name="Zhang X."/>
            <person name="Grigoriev I.V."/>
            <person name="Allen A.E."/>
            <person name="Bidle K."/>
            <person name="Borodovsky M."/>
            <person name="Bowler C."/>
            <person name="Brownlee C."/>
            <person name="Cock J.M."/>
            <person name="Elias M."/>
            <person name="Gladyshev V.N."/>
            <person name="Groth M."/>
            <person name="Guda C."/>
            <person name="Hadaegh A."/>
            <person name="Iglesias-Rodriguez M.D."/>
            <person name="Jenkins J."/>
            <person name="Jones B.M."/>
            <person name="Lawson T."/>
            <person name="Leese F."/>
            <person name="Lindquist E."/>
            <person name="Lobanov A."/>
            <person name="Lomsadze A."/>
            <person name="Malik S.B."/>
            <person name="Marsh M.E."/>
            <person name="Mackinder L."/>
            <person name="Mock T."/>
            <person name="Mueller-Roeber B."/>
            <person name="Pagarete A."/>
            <person name="Parker M."/>
            <person name="Probert I."/>
            <person name="Quesneville H."/>
            <person name="Raines C."/>
            <person name="Rensing S.A."/>
            <person name="Riano-Pachon D.M."/>
            <person name="Richier S."/>
            <person name="Rokitta S."/>
            <person name="Shiraiwa Y."/>
            <person name="Soanes D.M."/>
            <person name="van der Giezen M."/>
            <person name="Wahlund T.M."/>
            <person name="Williams B."/>
            <person name="Wilson W."/>
            <person name="Wolfe G."/>
            <person name="Wurch L.L."/>
        </authorList>
    </citation>
    <scope>NUCLEOTIDE SEQUENCE</scope>
</reference>
<dbReference type="GO" id="GO:0005886">
    <property type="term" value="C:plasma membrane"/>
    <property type="evidence" value="ECO:0007669"/>
    <property type="project" value="TreeGrafter"/>
</dbReference>
<dbReference type="GO" id="GO:0005452">
    <property type="term" value="F:solute:inorganic anion antiporter activity"/>
    <property type="evidence" value="ECO:0007669"/>
    <property type="project" value="InterPro"/>
</dbReference>
<dbReference type="KEGG" id="ehx:EMIHUDRAFT_314659"/>
<evidence type="ECO:0000256" key="1">
    <source>
        <dbReference type="ARBA" id="ARBA00004141"/>
    </source>
</evidence>
<sequence>MGANYDLTPAAHGDNITASTIATLDVPDAVEPSADRGWLINPADCPAWAIVLAIVPALILTVLFFFDHNVSSLLAQAPE</sequence>
<dbReference type="Proteomes" id="UP000013827">
    <property type="component" value="Unassembled WGS sequence"/>
</dbReference>
<dbReference type="GeneID" id="17275051"/>
<comment type="subcellular location">
    <subcellularLocation>
        <location evidence="1">Membrane</location>
        <topology evidence="1">Multi-pass membrane protein</topology>
    </subcellularLocation>
</comment>
<evidence type="ECO:0000259" key="6">
    <source>
        <dbReference type="Pfam" id="PF00955"/>
    </source>
</evidence>
<dbReference type="GO" id="GO:0006820">
    <property type="term" value="P:monoatomic anion transport"/>
    <property type="evidence" value="ECO:0007669"/>
    <property type="project" value="InterPro"/>
</dbReference>
<dbReference type="HOGENOM" id="CLU_2611069_0_0_1"/>
<reference evidence="7" key="2">
    <citation type="submission" date="2024-10" db="UniProtKB">
        <authorList>
            <consortium name="EnsemblProtists"/>
        </authorList>
    </citation>
    <scope>IDENTIFICATION</scope>
</reference>
<dbReference type="InterPro" id="IPR011531">
    <property type="entry name" value="HCO3_transpt-like_TM_dom"/>
</dbReference>
<evidence type="ECO:0000256" key="2">
    <source>
        <dbReference type="ARBA" id="ARBA00022692"/>
    </source>
</evidence>
<dbReference type="Pfam" id="PF00955">
    <property type="entry name" value="HCO3_cotransp"/>
    <property type="match status" value="1"/>
</dbReference>
<dbReference type="EnsemblProtists" id="EOD29777">
    <property type="protein sequence ID" value="EOD29777"/>
    <property type="gene ID" value="EMIHUDRAFT_314659"/>
</dbReference>
<dbReference type="InterPro" id="IPR003020">
    <property type="entry name" value="HCO3_transpt_euk"/>
</dbReference>
<evidence type="ECO:0000256" key="3">
    <source>
        <dbReference type="ARBA" id="ARBA00022989"/>
    </source>
</evidence>
<name>A0A0D3K1Z2_EMIH1</name>
<keyword evidence="2 5" id="KW-0812">Transmembrane</keyword>
<keyword evidence="3 5" id="KW-1133">Transmembrane helix</keyword>
<accession>A0A0D3K1Z2</accession>
<dbReference type="PANTHER" id="PTHR11453">
    <property type="entry name" value="ANION EXCHANGE PROTEIN"/>
    <property type="match status" value="1"/>
</dbReference>
<evidence type="ECO:0000313" key="8">
    <source>
        <dbReference type="Proteomes" id="UP000013827"/>
    </source>
</evidence>
<evidence type="ECO:0000256" key="4">
    <source>
        <dbReference type="ARBA" id="ARBA00023136"/>
    </source>
</evidence>
<organism evidence="7 8">
    <name type="scientific">Emiliania huxleyi (strain CCMP1516)</name>
    <dbReference type="NCBI Taxonomy" id="280463"/>
    <lineage>
        <taxon>Eukaryota</taxon>
        <taxon>Haptista</taxon>
        <taxon>Haptophyta</taxon>
        <taxon>Prymnesiophyceae</taxon>
        <taxon>Isochrysidales</taxon>
        <taxon>Noelaerhabdaceae</taxon>
        <taxon>Emiliania</taxon>
    </lineage>
</organism>
<dbReference type="PANTHER" id="PTHR11453:SF82">
    <property type="entry name" value="BORON TRANSPORTER 1"/>
    <property type="match status" value="1"/>
</dbReference>
<protein>
    <recommendedName>
        <fullName evidence="6">Bicarbonate transporter-like transmembrane domain-containing protein</fullName>
    </recommendedName>
</protein>
<dbReference type="PaxDb" id="2903-EOD29777"/>
<dbReference type="STRING" id="2903.R1D3Z5"/>
<evidence type="ECO:0000256" key="5">
    <source>
        <dbReference type="SAM" id="Phobius"/>
    </source>
</evidence>
<proteinExistence type="predicted"/>